<keyword evidence="1" id="KW-0472">Membrane</keyword>
<dbReference type="Proteomes" id="UP000034696">
    <property type="component" value="Unassembled WGS sequence"/>
</dbReference>
<evidence type="ECO:0000256" key="1">
    <source>
        <dbReference type="SAM" id="Phobius"/>
    </source>
</evidence>
<proteinExistence type="predicted"/>
<comment type="caution">
    <text evidence="2">The sequence shown here is derived from an EMBL/GenBank/DDBJ whole genome shotgun (WGS) entry which is preliminary data.</text>
</comment>
<sequence>MTEENKQFISMMEASKLCSYSQEYLSLLARRGKIFSKKIGRNWYTTREAIDEYLKQQSVIISLPKKIFATALGGAPLNPQIVLPKPPLAEKEIFAPPQAGSTKNLPQAKVPTVLLRPFVSEQSGSRSSDISFAARPQSELSLPDKKEISQNVVLEKLDKLSDSLTTFAGQITQKINEPSAPAQPQNLNEEQQEFIAVQSRSLFYRLKKFNIFAKQSLRSPAKMMAVMVSAIVLLFILAGGFSFGQVDYVVQQVKKAFKDADTVQGHFPGTHANEVLVLDKAGNISIFGHIETQGQLRSHAPDGVAPITVDSVTKVENLNSDYLDGLDSKDFTLAFVTKNGNITYEDVFLEGTVEVGKTLTVKGATKLLDSLTVYGALGVFSDAVFGKNVTLTKGNLVLEKGTIQIFNQSLIKNLNAEFLDGVRKGDISLDFVTSNGSSTGNSITVGGLRVKGESNFDAQAFFNQGLWGLSGSFGSLGVAGDVSIGDPDNSDSKFEVYSKKFSVDSDGNTNIKGTGTIANLKVGGKVLSDLIPSGSFDLGSSTNRWQNVFAVNGLFTGNVTISGSMNFEGTASSSFKINMDNTSSDSEDAYLSFILHWAVSRRILLPSILQPLQFPIILILTGTLYF</sequence>
<organism evidence="2 3">
    <name type="scientific">Candidatus Giovannonibacteria bacterium GW2011_GWA2_45_21</name>
    <dbReference type="NCBI Taxonomy" id="1618649"/>
    <lineage>
        <taxon>Bacteria</taxon>
        <taxon>Candidatus Giovannoniibacteriota</taxon>
    </lineage>
</organism>
<gene>
    <name evidence="2" type="ORF">UX06_C0038G0004</name>
</gene>
<evidence type="ECO:0000313" key="3">
    <source>
        <dbReference type="Proteomes" id="UP000034696"/>
    </source>
</evidence>
<evidence type="ECO:0000313" key="2">
    <source>
        <dbReference type="EMBL" id="KKU03617.1"/>
    </source>
</evidence>
<keyword evidence="1" id="KW-0812">Transmembrane</keyword>
<keyword evidence="1" id="KW-1133">Transmembrane helix</keyword>
<reference evidence="2 3" key="1">
    <citation type="journal article" date="2015" name="Nature">
        <title>rRNA introns, odd ribosomes, and small enigmatic genomes across a large radiation of phyla.</title>
        <authorList>
            <person name="Brown C.T."/>
            <person name="Hug L.A."/>
            <person name="Thomas B.C."/>
            <person name="Sharon I."/>
            <person name="Castelle C.J."/>
            <person name="Singh A."/>
            <person name="Wilkins M.J."/>
            <person name="Williams K.H."/>
            <person name="Banfield J.F."/>
        </authorList>
    </citation>
    <scope>NUCLEOTIDE SEQUENCE [LARGE SCALE GENOMIC DNA]</scope>
</reference>
<feature type="transmembrane region" description="Helical" evidence="1">
    <location>
        <begin position="224"/>
        <end position="244"/>
    </location>
</feature>
<protein>
    <submittedName>
        <fullName evidence="2">YadA domain-containing structural protein</fullName>
    </submittedName>
</protein>
<dbReference type="EMBL" id="LCKT01000038">
    <property type="protein sequence ID" value="KKU03617.1"/>
    <property type="molecule type" value="Genomic_DNA"/>
</dbReference>
<dbReference type="AlphaFoldDB" id="A0A0G1M6A6"/>
<accession>A0A0G1M6A6</accession>
<name>A0A0G1M6A6_9BACT</name>